<dbReference type="AlphaFoldDB" id="A0A517WF82"/>
<gene>
    <name evidence="2" type="ORF">V6x_36350</name>
</gene>
<dbReference type="InterPro" id="IPR016181">
    <property type="entry name" value="Acyl_CoA_acyltransferase"/>
</dbReference>
<dbReference type="GO" id="GO:0016747">
    <property type="term" value="F:acyltransferase activity, transferring groups other than amino-acyl groups"/>
    <property type="evidence" value="ECO:0007669"/>
    <property type="project" value="InterPro"/>
</dbReference>
<reference evidence="2 3" key="1">
    <citation type="submission" date="2019-02" db="EMBL/GenBank/DDBJ databases">
        <title>Deep-cultivation of Planctomycetes and their phenomic and genomic characterization uncovers novel biology.</title>
        <authorList>
            <person name="Wiegand S."/>
            <person name="Jogler M."/>
            <person name="Boedeker C."/>
            <person name="Pinto D."/>
            <person name="Vollmers J."/>
            <person name="Rivas-Marin E."/>
            <person name="Kohn T."/>
            <person name="Peeters S.H."/>
            <person name="Heuer A."/>
            <person name="Rast P."/>
            <person name="Oberbeckmann S."/>
            <person name="Bunk B."/>
            <person name="Jeske O."/>
            <person name="Meyerdierks A."/>
            <person name="Storesund J.E."/>
            <person name="Kallscheuer N."/>
            <person name="Luecker S."/>
            <person name="Lage O.M."/>
            <person name="Pohl T."/>
            <person name="Merkel B.J."/>
            <person name="Hornburger P."/>
            <person name="Mueller R.-W."/>
            <person name="Bruemmer F."/>
            <person name="Labrenz M."/>
            <person name="Spormann A.M."/>
            <person name="Op den Camp H."/>
            <person name="Overmann J."/>
            <person name="Amann R."/>
            <person name="Jetten M.S.M."/>
            <person name="Mascher T."/>
            <person name="Medema M.H."/>
            <person name="Devos D.P."/>
            <person name="Kaster A.-K."/>
            <person name="Ovreas L."/>
            <person name="Rohde M."/>
            <person name="Galperin M.Y."/>
            <person name="Jogler C."/>
        </authorList>
    </citation>
    <scope>NUCLEOTIDE SEQUENCE [LARGE SCALE GENOMIC DNA]</scope>
    <source>
        <strain evidence="2 3">V6</strain>
    </source>
</reference>
<accession>A0A517WF82</accession>
<dbReference type="PANTHER" id="PTHR43610">
    <property type="entry name" value="BLL6696 PROTEIN"/>
    <property type="match status" value="1"/>
</dbReference>
<organism evidence="2 3">
    <name type="scientific">Gimesia chilikensis</name>
    <dbReference type="NCBI Taxonomy" id="2605989"/>
    <lineage>
        <taxon>Bacteria</taxon>
        <taxon>Pseudomonadati</taxon>
        <taxon>Planctomycetota</taxon>
        <taxon>Planctomycetia</taxon>
        <taxon>Planctomycetales</taxon>
        <taxon>Planctomycetaceae</taxon>
        <taxon>Gimesia</taxon>
    </lineage>
</organism>
<evidence type="ECO:0000313" key="2">
    <source>
        <dbReference type="EMBL" id="QDU03912.1"/>
    </source>
</evidence>
<dbReference type="EMBL" id="CP036347">
    <property type="protein sequence ID" value="QDU03912.1"/>
    <property type="molecule type" value="Genomic_DNA"/>
</dbReference>
<feature type="domain" description="N-acetyltransferase" evidence="1">
    <location>
        <begin position="14"/>
        <end position="168"/>
    </location>
</feature>
<dbReference type="InterPro" id="IPR000182">
    <property type="entry name" value="GNAT_dom"/>
</dbReference>
<dbReference type="Pfam" id="PF13302">
    <property type="entry name" value="Acetyltransf_3"/>
    <property type="match status" value="1"/>
</dbReference>
<evidence type="ECO:0000313" key="3">
    <source>
        <dbReference type="Proteomes" id="UP000320722"/>
    </source>
</evidence>
<dbReference type="PROSITE" id="PS51186">
    <property type="entry name" value="GNAT"/>
    <property type="match status" value="1"/>
</dbReference>
<dbReference type="SUPFAM" id="SSF55729">
    <property type="entry name" value="Acyl-CoA N-acyltransferases (Nat)"/>
    <property type="match status" value="1"/>
</dbReference>
<sequence length="169" mass="18946">MSFDKQPTLTGRLLELRPLQEDDYDALFAVASDPLIWEQHPASDRYQPEVFQKFFRDAMESGGALLAIDQATGAVIGSSRYHGYNGSASEVEIGWTFLARSHWGGQYNGEMKQLMLQHAFQFVDAVIFLIGPENIRSQRAVEKIGGVRDGSRTDASGMESWLFRIRAAE</sequence>
<dbReference type="RefSeq" id="WP_145041726.1">
    <property type="nucleotide sequence ID" value="NZ_CP036347.1"/>
</dbReference>
<protein>
    <recommendedName>
        <fullName evidence="1">N-acetyltransferase domain-containing protein</fullName>
    </recommendedName>
</protein>
<dbReference type="Proteomes" id="UP000320722">
    <property type="component" value="Chromosome"/>
</dbReference>
<name>A0A517WF82_9PLAN</name>
<dbReference type="PANTHER" id="PTHR43610:SF1">
    <property type="entry name" value="N-ACETYLTRANSFERASE DOMAIN-CONTAINING PROTEIN"/>
    <property type="match status" value="1"/>
</dbReference>
<evidence type="ECO:0000259" key="1">
    <source>
        <dbReference type="PROSITE" id="PS51186"/>
    </source>
</evidence>
<dbReference type="Gene3D" id="3.40.630.30">
    <property type="match status" value="1"/>
</dbReference>
<proteinExistence type="predicted"/>